<dbReference type="AlphaFoldDB" id="A0A0A7PP78"/>
<dbReference type="InterPro" id="IPR023393">
    <property type="entry name" value="START-like_dom_sf"/>
</dbReference>
<feature type="domain" description="Activator of Hsp90 ATPase homologue 1/2-like C-terminal" evidence="2">
    <location>
        <begin position="19"/>
        <end position="154"/>
    </location>
</feature>
<dbReference type="Gene3D" id="3.30.530.20">
    <property type="match status" value="1"/>
</dbReference>
<evidence type="ECO:0000313" key="3">
    <source>
        <dbReference type="EMBL" id="AJA09682.1"/>
    </source>
</evidence>
<comment type="similarity">
    <text evidence="1">Belongs to the AHA1 family.</text>
</comment>
<gene>
    <name evidence="3" type="ORF">SKP52_13985</name>
</gene>
<dbReference type="Pfam" id="PF08327">
    <property type="entry name" value="AHSA1"/>
    <property type="match status" value="1"/>
</dbReference>
<dbReference type="Proteomes" id="UP000030907">
    <property type="component" value="Chromosome"/>
</dbReference>
<reference evidence="3 4" key="1">
    <citation type="journal article" date="2015" name="Int. J. Syst. Evol. Microbiol.">
        <title>Description of Sphingopyxis fribergensis sp. nov. - a soil bacterium with the ability to degrade styrene and phenylacetic acid.</title>
        <authorList>
            <person name="Oelschlagel M."/>
            <person name="Ruckert C."/>
            <person name="Kalinowski J."/>
            <person name="Schmidt G."/>
            <person name="Schlomann M."/>
            <person name="Tischler D."/>
        </authorList>
    </citation>
    <scope>NUCLEOTIDE SEQUENCE [LARGE SCALE GENOMIC DNA]</scope>
    <source>
        <strain evidence="3 4">Kp5.2</strain>
    </source>
</reference>
<protein>
    <recommendedName>
        <fullName evidence="2">Activator of Hsp90 ATPase homologue 1/2-like C-terminal domain-containing protein</fullName>
    </recommendedName>
</protein>
<evidence type="ECO:0000313" key="4">
    <source>
        <dbReference type="Proteomes" id="UP000030907"/>
    </source>
</evidence>
<dbReference type="HOGENOM" id="CLU_108923_8_1_5"/>
<name>A0A0A7PP78_9SPHN</name>
<keyword evidence="4" id="KW-1185">Reference proteome</keyword>
<dbReference type="SUPFAM" id="SSF55961">
    <property type="entry name" value="Bet v1-like"/>
    <property type="match status" value="1"/>
</dbReference>
<evidence type="ECO:0000256" key="1">
    <source>
        <dbReference type="ARBA" id="ARBA00006817"/>
    </source>
</evidence>
<accession>A0A0A7PP78</accession>
<proteinExistence type="inferred from homology"/>
<dbReference type="InterPro" id="IPR013538">
    <property type="entry name" value="ASHA1/2-like_C"/>
</dbReference>
<dbReference type="KEGG" id="sphk:SKP52_13985"/>
<sequence>MNGCEKNERVDSASRVILATPRQLFRTYFDAETLKGWRVPDGATGTYSVLEPQPGGRFCLNLLYSDRTETDGPAAAIEIITGEFAEFVPDERIVEEIHYTNTDPAYAGMMRLTFTIEPAKAGSKVSLHATGMPQALEVTAHRAALAAALRRLALLTE</sequence>
<organism evidence="3 4">
    <name type="scientific">Sphingopyxis fribergensis</name>
    <dbReference type="NCBI Taxonomy" id="1515612"/>
    <lineage>
        <taxon>Bacteria</taxon>
        <taxon>Pseudomonadati</taxon>
        <taxon>Pseudomonadota</taxon>
        <taxon>Alphaproteobacteria</taxon>
        <taxon>Sphingomonadales</taxon>
        <taxon>Sphingomonadaceae</taxon>
        <taxon>Sphingopyxis</taxon>
    </lineage>
</organism>
<dbReference type="EMBL" id="CP009122">
    <property type="protein sequence ID" value="AJA09682.1"/>
    <property type="molecule type" value="Genomic_DNA"/>
</dbReference>
<evidence type="ECO:0000259" key="2">
    <source>
        <dbReference type="Pfam" id="PF08327"/>
    </source>
</evidence>